<dbReference type="EMBL" id="QRGP01000002">
    <property type="protein sequence ID" value="RDV02959.1"/>
    <property type="molecule type" value="Genomic_DNA"/>
</dbReference>
<proteinExistence type="predicted"/>
<dbReference type="AlphaFoldDB" id="A0A371B5U8"/>
<feature type="chain" id="PRO_5016843665" evidence="1">
    <location>
        <begin position="33"/>
        <end position="214"/>
    </location>
</feature>
<dbReference type="Pfam" id="PF13827">
    <property type="entry name" value="DUF4189"/>
    <property type="match status" value="1"/>
</dbReference>
<evidence type="ECO:0000313" key="4">
    <source>
        <dbReference type="Proteomes" id="UP000263833"/>
    </source>
</evidence>
<keyword evidence="4" id="KW-1185">Reference proteome</keyword>
<dbReference type="InterPro" id="IPR025240">
    <property type="entry name" value="DUF4189"/>
</dbReference>
<evidence type="ECO:0000313" key="3">
    <source>
        <dbReference type="EMBL" id="RDV02959.1"/>
    </source>
</evidence>
<reference evidence="4" key="1">
    <citation type="submission" date="2018-08" db="EMBL/GenBank/DDBJ databases">
        <authorList>
            <person name="Kim S.-J."/>
            <person name="Jung G.-Y."/>
        </authorList>
    </citation>
    <scope>NUCLEOTIDE SEQUENCE [LARGE SCALE GENOMIC DNA]</scope>
    <source>
        <strain evidence="4">GY_G</strain>
    </source>
</reference>
<comment type="caution">
    <text evidence="3">The sequence shown here is derived from an EMBL/GenBank/DDBJ whole genome shotgun (WGS) entry which is preliminary data.</text>
</comment>
<protein>
    <submittedName>
        <fullName evidence="3">DUF4189 domain-containing protein</fullName>
    </submittedName>
</protein>
<gene>
    <name evidence="3" type="ORF">DXH95_13680</name>
</gene>
<feature type="signal peptide" evidence="1">
    <location>
        <begin position="1"/>
        <end position="32"/>
    </location>
</feature>
<evidence type="ECO:0000256" key="1">
    <source>
        <dbReference type="SAM" id="SignalP"/>
    </source>
</evidence>
<keyword evidence="1" id="KW-0732">Signal</keyword>
<feature type="domain" description="DUF4189" evidence="2">
    <location>
        <begin position="84"/>
        <end position="178"/>
    </location>
</feature>
<dbReference type="Proteomes" id="UP000263833">
    <property type="component" value="Unassembled WGS sequence"/>
</dbReference>
<accession>A0A371B5U8</accession>
<name>A0A371B5U8_9SPHN</name>
<sequence length="214" mass="23154">MGKGLWVRLQRYLLVIIASFFASIVFPESANAAFPCTWAPGEVQVGEDNGVPLCEQRGPTQPTSGGAAADAPRFPSPLRLVDTYFAVAFHPGANDPWAIWKNQISLQNAEERVLAACNAVMGIGCKIVGSGANSFVVLGYQMDQSAGPQLVELGVGTSLKKARQNLKEKCKSRGYKCNPLDFFGTTPESDNTGIDFSTTYYPTEATVRRRSQVK</sequence>
<organism evidence="3 4">
    <name type="scientific">Sphingorhabdus pulchriflava</name>
    <dbReference type="NCBI Taxonomy" id="2292257"/>
    <lineage>
        <taxon>Bacteria</taxon>
        <taxon>Pseudomonadati</taxon>
        <taxon>Pseudomonadota</taxon>
        <taxon>Alphaproteobacteria</taxon>
        <taxon>Sphingomonadales</taxon>
        <taxon>Sphingomonadaceae</taxon>
        <taxon>Sphingorhabdus</taxon>
    </lineage>
</organism>
<evidence type="ECO:0000259" key="2">
    <source>
        <dbReference type="Pfam" id="PF13827"/>
    </source>
</evidence>